<dbReference type="InParanoid" id="E4UX78"/>
<dbReference type="OrthoDB" id="10027013at2759"/>
<name>E4UX78_ARTGP</name>
<organism evidence="2">
    <name type="scientific">Arthroderma gypseum (strain ATCC MYA-4604 / CBS 118893)</name>
    <name type="common">Microsporum gypseum</name>
    <dbReference type="NCBI Taxonomy" id="535722"/>
    <lineage>
        <taxon>Eukaryota</taxon>
        <taxon>Fungi</taxon>
        <taxon>Dikarya</taxon>
        <taxon>Ascomycota</taxon>
        <taxon>Pezizomycotina</taxon>
        <taxon>Eurotiomycetes</taxon>
        <taxon>Eurotiomycetidae</taxon>
        <taxon>Onygenales</taxon>
        <taxon>Arthrodermataceae</taxon>
        <taxon>Nannizzia</taxon>
    </lineage>
</organism>
<dbReference type="GeneID" id="10028353"/>
<evidence type="ECO:0000313" key="2">
    <source>
        <dbReference type="Proteomes" id="UP000002669"/>
    </source>
</evidence>
<reference evidence="2" key="1">
    <citation type="journal article" date="2012" name="MBio">
        <title>Comparative genome analysis of Trichophyton rubrum and related dermatophytes reveals candidate genes involved in infection.</title>
        <authorList>
            <person name="Martinez D.A."/>
            <person name="Oliver B.G."/>
            <person name="Graeser Y."/>
            <person name="Goldberg J.M."/>
            <person name="Li W."/>
            <person name="Martinez-Rossi N.M."/>
            <person name="Monod M."/>
            <person name="Shelest E."/>
            <person name="Barton R.C."/>
            <person name="Birch E."/>
            <person name="Brakhage A.A."/>
            <person name="Chen Z."/>
            <person name="Gurr S.J."/>
            <person name="Heiman D."/>
            <person name="Heitman J."/>
            <person name="Kosti I."/>
            <person name="Rossi A."/>
            <person name="Saif S."/>
            <person name="Samalova M."/>
            <person name="Saunders C.W."/>
            <person name="Shea T."/>
            <person name="Summerbell R.C."/>
            <person name="Xu J."/>
            <person name="Young S."/>
            <person name="Zeng Q."/>
            <person name="Birren B.W."/>
            <person name="Cuomo C.A."/>
            <person name="White T.C."/>
        </authorList>
    </citation>
    <scope>NUCLEOTIDE SEQUENCE [LARGE SCALE GENOMIC DNA]</scope>
    <source>
        <strain evidence="2">ATCC MYA-4604 / CBS 118893</strain>
    </source>
</reference>
<dbReference type="HOGENOM" id="CLU_090700_1_0_1"/>
<accession>E4UX78</accession>
<proteinExistence type="predicted"/>
<evidence type="ECO:0000313" key="1">
    <source>
        <dbReference type="EMBL" id="EFR02665.1"/>
    </source>
</evidence>
<dbReference type="OMA" id="HYESMTC"/>
<dbReference type="AlphaFoldDB" id="E4UX78"/>
<dbReference type="RefSeq" id="XP_003173076.1">
    <property type="nucleotide sequence ID" value="XM_003173028.1"/>
</dbReference>
<dbReference type="STRING" id="535722.E4UX78"/>
<dbReference type="EMBL" id="DS989825">
    <property type="protein sequence ID" value="EFR02665.1"/>
    <property type="molecule type" value="Genomic_DNA"/>
</dbReference>
<sequence length="267" mass="29596">MDFFARSRRIIYSPQPLTSFYATTSEALINPHSHSIVEDCLIAQVRADTLVQNSSFPGTKVLLRQLSDEELLARFTRGFFGGIVFATERFILASGGWRLMAVQIKGLSQLNPLMSGTQPTNSGIPLPKSIWKVAEIPTTKLLPSGSTLFGAFQVTHSHLVNQTQLSSPSDALSRTKFSEEKFSYIDFGFGNGSFAGCHRLSVHRNDSAKGIDSVAKNAGQHDDMIEFRLSFFHCNPREDKSSPVTMLTGFHQIYAKLLFTDALRLLC</sequence>
<dbReference type="Proteomes" id="UP000002669">
    <property type="component" value="Unassembled WGS sequence"/>
</dbReference>
<gene>
    <name evidence="1" type="ORF">MGYG_05662</name>
</gene>
<keyword evidence="2" id="KW-1185">Reference proteome</keyword>
<dbReference type="VEuPathDB" id="FungiDB:MGYG_05662"/>
<protein>
    <submittedName>
        <fullName evidence="1">Uncharacterized protein</fullName>
    </submittedName>
</protein>
<dbReference type="eggNOG" id="ENOG502S4CM">
    <property type="taxonomic scope" value="Eukaryota"/>
</dbReference>